<gene>
    <name evidence="2" type="ORF">PY650_29780</name>
</gene>
<evidence type="ECO:0000313" key="2">
    <source>
        <dbReference type="EMBL" id="MDL2409740.1"/>
    </source>
</evidence>
<protein>
    <submittedName>
        <fullName evidence="2">MarR family transcriptional regulator</fullName>
    </submittedName>
</protein>
<dbReference type="Gene3D" id="1.10.10.10">
    <property type="entry name" value="Winged helix-like DNA-binding domain superfamily/Winged helix DNA-binding domain"/>
    <property type="match status" value="1"/>
</dbReference>
<dbReference type="InterPro" id="IPR039422">
    <property type="entry name" value="MarR/SlyA-like"/>
</dbReference>
<keyword evidence="3" id="KW-1185">Reference proteome</keyword>
<dbReference type="PRINTS" id="PR00598">
    <property type="entry name" value="HTHMARR"/>
</dbReference>
<proteinExistence type="predicted"/>
<dbReference type="PANTHER" id="PTHR33164">
    <property type="entry name" value="TRANSCRIPTIONAL REGULATOR, MARR FAMILY"/>
    <property type="match status" value="1"/>
</dbReference>
<dbReference type="InterPro" id="IPR036390">
    <property type="entry name" value="WH_DNA-bd_sf"/>
</dbReference>
<dbReference type="InterPro" id="IPR036388">
    <property type="entry name" value="WH-like_DNA-bd_sf"/>
</dbReference>
<comment type="caution">
    <text evidence="2">The sequence shown here is derived from an EMBL/GenBank/DDBJ whole genome shotgun (WGS) entry which is preliminary data.</text>
</comment>
<dbReference type="SUPFAM" id="SSF46785">
    <property type="entry name" value="Winged helix' DNA-binding domain"/>
    <property type="match status" value="1"/>
</dbReference>
<dbReference type="Pfam" id="PF12802">
    <property type="entry name" value="MarR_2"/>
    <property type="match status" value="1"/>
</dbReference>
<dbReference type="PROSITE" id="PS50995">
    <property type="entry name" value="HTH_MARR_2"/>
    <property type="match status" value="1"/>
</dbReference>
<dbReference type="RefSeq" id="WP_285883364.1">
    <property type="nucleotide sequence ID" value="NZ_JARFYN010000058.1"/>
</dbReference>
<evidence type="ECO:0000259" key="1">
    <source>
        <dbReference type="PROSITE" id="PS50995"/>
    </source>
</evidence>
<dbReference type="InterPro" id="IPR000835">
    <property type="entry name" value="HTH_MarR-typ"/>
</dbReference>
<evidence type="ECO:0000313" key="3">
    <source>
        <dbReference type="Proteomes" id="UP001172630"/>
    </source>
</evidence>
<organism evidence="2 3">
    <name type="scientific">Rhizobium calliandrae</name>
    <dbReference type="NCBI Taxonomy" id="1312182"/>
    <lineage>
        <taxon>Bacteria</taxon>
        <taxon>Pseudomonadati</taxon>
        <taxon>Pseudomonadota</taxon>
        <taxon>Alphaproteobacteria</taxon>
        <taxon>Hyphomicrobiales</taxon>
        <taxon>Rhizobiaceae</taxon>
        <taxon>Rhizobium/Agrobacterium group</taxon>
        <taxon>Rhizobium</taxon>
    </lineage>
</organism>
<dbReference type="Proteomes" id="UP001172630">
    <property type="component" value="Unassembled WGS sequence"/>
</dbReference>
<sequence>MASLTDDETNETSPLWLSLGEQLNALLSASRAVTTEMAASFGADLQPSAYHIVQWLHAFGPAQASHVADGLAMDRSATSRLVRQLKQAGIVESRSDPTDRRAVILSLTDEGAAKMRAAINYKSEAFRRRLDGWSDADLRLFTALLRRFNTGARSTSATHVPRAAGDRISRSLR</sequence>
<dbReference type="SMART" id="SM00347">
    <property type="entry name" value="HTH_MARR"/>
    <property type="match status" value="1"/>
</dbReference>
<dbReference type="EMBL" id="JARFYN010000058">
    <property type="protein sequence ID" value="MDL2409740.1"/>
    <property type="molecule type" value="Genomic_DNA"/>
</dbReference>
<reference evidence="2" key="1">
    <citation type="submission" date="2023-06" db="EMBL/GenBank/DDBJ databases">
        <title>Phylogenetic Diversity of Rhizobium strains.</title>
        <authorList>
            <person name="Moura F.T."/>
            <person name="Helene L.C.F."/>
            <person name="Hungria M."/>
        </authorList>
    </citation>
    <scope>NUCLEOTIDE SEQUENCE</scope>
    <source>
        <strain evidence="2">CCGE524</strain>
    </source>
</reference>
<name>A0ABT7KM83_9HYPH</name>
<dbReference type="PANTHER" id="PTHR33164:SF57">
    <property type="entry name" value="MARR-FAMILY TRANSCRIPTIONAL REGULATOR"/>
    <property type="match status" value="1"/>
</dbReference>
<feature type="domain" description="HTH marR-type" evidence="1">
    <location>
        <begin position="19"/>
        <end position="150"/>
    </location>
</feature>
<accession>A0ABT7KM83</accession>